<organism evidence="1 2">
    <name type="scientific">Amanita muscaria (strain Koide BX008)</name>
    <dbReference type="NCBI Taxonomy" id="946122"/>
    <lineage>
        <taxon>Eukaryota</taxon>
        <taxon>Fungi</taxon>
        <taxon>Dikarya</taxon>
        <taxon>Basidiomycota</taxon>
        <taxon>Agaricomycotina</taxon>
        <taxon>Agaricomycetes</taxon>
        <taxon>Agaricomycetidae</taxon>
        <taxon>Agaricales</taxon>
        <taxon>Pluteineae</taxon>
        <taxon>Amanitaceae</taxon>
        <taxon>Amanita</taxon>
    </lineage>
</organism>
<protein>
    <submittedName>
        <fullName evidence="1">Uncharacterized protein</fullName>
    </submittedName>
</protein>
<evidence type="ECO:0000313" key="1">
    <source>
        <dbReference type="EMBL" id="KIL57593.1"/>
    </source>
</evidence>
<name>A0A0C2WMY9_AMAMK</name>
<feature type="non-terminal residue" evidence="1">
    <location>
        <position position="173"/>
    </location>
</feature>
<gene>
    <name evidence="1" type="ORF">M378DRAFT_171584</name>
</gene>
<dbReference type="InParanoid" id="A0A0C2WMY9"/>
<dbReference type="EMBL" id="KN818364">
    <property type="protein sequence ID" value="KIL57593.1"/>
    <property type="molecule type" value="Genomic_DNA"/>
</dbReference>
<evidence type="ECO:0000313" key="2">
    <source>
        <dbReference type="Proteomes" id="UP000054549"/>
    </source>
</evidence>
<accession>A0A0C2WMY9</accession>
<dbReference type="AlphaFoldDB" id="A0A0C2WMY9"/>
<sequence>RSLRVLCLAVNWTFKNVRIEGYNRRSFGVLPTFNIARFEGHARRSYFILSTLQNAFIKAFAWSNPTLALTFKDVLIEAFPALLYCQPLSIPLSRLSPGGAFCTVSRRCFPGEALLVLSTMKNAYTQILPCRALLHCVLLRTTVWDLWFCSSVLSTVKNACIRGFVLRALPLDC</sequence>
<feature type="non-terminal residue" evidence="1">
    <location>
        <position position="1"/>
    </location>
</feature>
<keyword evidence="2" id="KW-1185">Reference proteome</keyword>
<reference evidence="1 2" key="1">
    <citation type="submission" date="2014-04" db="EMBL/GenBank/DDBJ databases">
        <title>Evolutionary Origins and Diversification of the Mycorrhizal Mutualists.</title>
        <authorList>
            <consortium name="DOE Joint Genome Institute"/>
            <consortium name="Mycorrhizal Genomics Consortium"/>
            <person name="Kohler A."/>
            <person name="Kuo A."/>
            <person name="Nagy L.G."/>
            <person name="Floudas D."/>
            <person name="Copeland A."/>
            <person name="Barry K.W."/>
            <person name="Cichocki N."/>
            <person name="Veneault-Fourrey C."/>
            <person name="LaButti K."/>
            <person name="Lindquist E.A."/>
            <person name="Lipzen A."/>
            <person name="Lundell T."/>
            <person name="Morin E."/>
            <person name="Murat C."/>
            <person name="Riley R."/>
            <person name="Ohm R."/>
            <person name="Sun H."/>
            <person name="Tunlid A."/>
            <person name="Henrissat B."/>
            <person name="Grigoriev I.V."/>
            <person name="Hibbett D.S."/>
            <person name="Martin F."/>
        </authorList>
    </citation>
    <scope>NUCLEOTIDE SEQUENCE [LARGE SCALE GENOMIC DNA]</scope>
    <source>
        <strain evidence="1 2">Koide BX008</strain>
    </source>
</reference>
<proteinExistence type="predicted"/>
<dbReference type="Proteomes" id="UP000054549">
    <property type="component" value="Unassembled WGS sequence"/>
</dbReference>
<dbReference type="HOGENOM" id="CLU_1551241_0_0_1"/>